<evidence type="ECO:0000313" key="2">
    <source>
        <dbReference type="Proteomes" id="UP001152561"/>
    </source>
</evidence>
<evidence type="ECO:0000313" key="1">
    <source>
        <dbReference type="EMBL" id="KAJ8565482.1"/>
    </source>
</evidence>
<sequence>MHLQNHLISKVNRTKRKGKEVEIIGTARKILLPKHWKFGSEDPIESFSKVKYKLQSGGVEAIAVTVIPLVT</sequence>
<comment type="caution">
    <text evidence="1">The sequence shown here is derived from an EMBL/GenBank/DDBJ whole genome shotgun (WGS) entry which is preliminary data.</text>
</comment>
<protein>
    <submittedName>
        <fullName evidence="1">Uncharacterized protein</fullName>
    </submittedName>
</protein>
<dbReference type="Proteomes" id="UP001152561">
    <property type="component" value="Unassembled WGS sequence"/>
</dbReference>
<keyword evidence="2" id="KW-1185">Reference proteome</keyword>
<organism evidence="1 2">
    <name type="scientific">Anisodus acutangulus</name>
    <dbReference type="NCBI Taxonomy" id="402998"/>
    <lineage>
        <taxon>Eukaryota</taxon>
        <taxon>Viridiplantae</taxon>
        <taxon>Streptophyta</taxon>
        <taxon>Embryophyta</taxon>
        <taxon>Tracheophyta</taxon>
        <taxon>Spermatophyta</taxon>
        <taxon>Magnoliopsida</taxon>
        <taxon>eudicotyledons</taxon>
        <taxon>Gunneridae</taxon>
        <taxon>Pentapetalae</taxon>
        <taxon>asterids</taxon>
        <taxon>lamiids</taxon>
        <taxon>Solanales</taxon>
        <taxon>Solanaceae</taxon>
        <taxon>Solanoideae</taxon>
        <taxon>Hyoscyameae</taxon>
        <taxon>Anisodus</taxon>
    </lineage>
</organism>
<dbReference type="EMBL" id="JAJAGQ010000004">
    <property type="protein sequence ID" value="KAJ8565482.1"/>
    <property type="molecule type" value="Genomic_DNA"/>
</dbReference>
<name>A0A9Q1MPM1_9SOLA</name>
<gene>
    <name evidence="1" type="ORF">K7X08_008058</name>
</gene>
<proteinExistence type="predicted"/>
<accession>A0A9Q1MPM1</accession>
<reference evidence="2" key="1">
    <citation type="journal article" date="2023" name="Proc. Natl. Acad. Sci. U.S.A.">
        <title>Genomic and structural basis for evolution of tropane alkaloid biosynthesis.</title>
        <authorList>
            <person name="Wanga Y.-J."/>
            <person name="Taina T."/>
            <person name="Yua J.-Y."/>
            <person name="Lia J."/>
            <person name="Xua B."/>
            <person name="Chenc J."/>
            <person name="D'Auriad J.C."/>
            <person name="Huanga J.-P."/>
            <person name="Huanga S.-X."/>
        </authorList>
    </citation>
    <scope>NUCLEOTIDE SEQUENCE [LARGE SCALE GENOMIC DNA]</scope>
    <source>
        <strain evidence="2">cv. KIB-2019</strain>
    </source>
</reference>
<dbReference type="AlphaFoldDB" id="A0A9Q1MPM1"/>